<accession>A0A9Q9AJP3</accession>
<dbReference type="PANTHER" id="PTHR37540">
    <property type="entry name" value="TRANSCRIPTION FACTOR (ACR-2), PUTATIVE-RELATED-RELATED"/>
    <property type="match status" value="1"/>
</dbReference>
<dbReference type="Proteomes" id="UP001056384">
    <property type="component" value="Chromosome 1"/>
</dbReference>
<proteinExistence type="predicted"/>
<keyword evidence="2" id="KW-1185">Reference proteome</keyword>
<dbReference type="AlphaFoldDB" id="A0A9Q9AJP3"/>
<reference evidence="1" key="1">
    <citation type="submission" date="2022-06" db="EMBL/GenBank/DDBJ databases">
        <title>Complete genome sequences of two strains of the flax pathogen Septoria linicola.</title>
        <authorList>
            <person name="Lapalu N."/>
            <person name="Simon A."/>
            <person name="Demenou B."/>
            <person name="Paumier D."/>
            <person name="Guillot M.-P."/>
            <person name="Gout L."/>
            <person name="Valade R."/>
        </authorList>
    </citation>
    <scope>NUCLEOTIDE SEQUENCE</scope>
    <source>
        <strain evidence="1">SE15195</strain>
    </source>
</reference>
<protein>
    <submittedName>
        <fullName evidence="1">Uncharacterized protein</fullName>
    </submittedName>
</protein>
<organism evidence="1 2">
    <name type="scientific">Septoria linicola</name>
    <dbReference type="NCBI Taxonomy" id="215465"/>
    <lineage>
        <taxon>Eukaryota</taxon>
        <taxon>Fungi</taxon>
        <taxon>Dikarya</taxon>
        <taxon>Ascomycota</taxon>
        <taxon>Pezizomycotina</taxon>
        <taxon>Dothideomycetes</taxon>
        <taxon>Dothideomycetidae</taxon>
        <taxon>Mycosphaerellales</taxon>
        <taxon>Mycosphaerellaceae</taxon>
        <taxon>Septoria</taxon>
    </lineage>
</organism>
<sequence>MRDIGLQRRKQKKKPNATFELEYAAARNATQGSDITATLLPAIGGGSIHTFFHLPVELDEVGKELLANIWTSDDSVSRQTAHRQDWFTVSLVDEATFYQVLSNSELHLSTIRHPHQSKQIRETPISLKYHQKAVSIQRKRPANLAVTHVTEEMIGTASGLVVYADISGYHEWWLPQRKGMVDLIQAFAGGLEALERNKTLRAACSWVEVRVAFMQDLPCLLPLPHEWEVEYGRSIIDSDTAAWAVDDPTLRMTFAAFVGHFDWLDTFDALTRLAKKVGERVCAGRTQGDDVLMWTNSIAHRLLSMQCRDDFGSEENKRPILEICRLTMLLFLASIYRHYGAHPTNSRLLLSRQRQLLSSIALDWTGMQKGRSWAELVAFVETAENDNKALAQHRTLLHGSHVVQALLSSPQDLATAKQVLWLPELLDSKLEHAVNGTAKAAIANQ</sequence>
<name>A0A9Q9AJP3_9PEZI</name>
<evidence type="ECO:0000313" key="2">
    <source>
        <dbReference type="Proteomes" id="UP001056384"/>
    </source>
</evidence>
<dbReference type="PANTHER" id="PTHR37540:SF5">
    <property type="entry name" value="TRANSCRIPTION FACTOR DOMAIN-CONTAINING PROTEIN"/>
    <property type="match status" value="1"/>
</dbReference>
<evidence type="ECO:0000313" key="1">
    <source>
        <dbReference type="EMBL" id="USW47680.1"/>
    </source>
</evidence>
<dbReference type="OrthoDB" id="4159781at2759"/>
<dbReference type="EMBL" id="CP099418">
    <property type="protein sequence ID" value="USW47680.1"/>
    <property type="molecule type" value="Genomic_DNA"/>
</dbReference>
<gene>
    <name evidence="1" type="ORF">Slin15195_G009990</name>
</gene>